<name>A0A433V7W5_9CYAN</name>
<dbReference type="InterPro" id="IPR055900">
    <property type="entry name" value="DUF7477"/>
</dbReference>
<reference evidence="2" key="2">
    <citation type="journal article" date="2019" name="Genome Biol. Evol.">
        <title>Day and night: Metabolic profiles and evolutionary relationships of six axenic non-marine cyanobacteria.</title>
        <authorList>
            <person name="Will S.E."/>
            <person name="Henke P."/>
            <person name="Boedeker C."/>
            <person name="Huang S."/>
            <person name="Brinkmann H."/>
            <person name="Rohde M."/>
            <person name="Jarek M."/>
            <person name="Friedl T."/>
            <person name="Seufert S."/>
            <person name="Schumacher M."/>
            <person name="Overmann J."/>
            <person name="Neumann-Schaal M."/>
            <person name="Petersen J."/>
        </authorList>
    </citation>
    <scope>NUCLEOTIDE SEQUENCE [LARGE SCALE GENOMIC DNA]</scope>
    <source>
        <strain evidence="2">PCC 7102</strain>
    </source>
</reference>
<protein>
    <recommendedName>
        <fullName evidence="1">DAGKc domain-containing protein</fullName>
    </recommendedName>
</protein>
<evidence type="ECO:0000259" key="1">
    <source>
        <dbReference type="PROSITE" id="PS50146"/>
    </source>
</evidence>
<dbReference type="PANTHER" id="PTHR30492:SF0">
    <property type="entry name" value="METHYLGLYOXAL SYNTHASE"/>
    <property type="match status" value="1"/>
</dbReference>
<dbReference type="Pfam" id="PF24289">
    <property type="entry name" value="DUF7477"/>
    <property type="match status" value="1"/>
</dbReference>
<dbReference type="GO" id="GO:0005829">
    <property type="term" value="C:cytosol"/>
    <property type="evidence" value="ECO:0007669"/>
    <property type="project" value="TreeGrafter"/>
</dbReference>
<dbReference type="GO" id="GO:0016301">
    <property type="term" value="F:kinase activity"/>
    <property type="evidence" value="ECO:0007669"/>
    <property type="project" value="InterPro"/>
</dbReference>
<dbReference type="SMART" id="SM00046">
    <property type="entry name" value="DAGKc"/>
    <property type="match status" value="1"/>
</dbReference>
<dbReference type="InterPro" id="IPR016064">
    <property type="entry name" value="NAD/diacylglycerol_kinase_sf"/>
</dbReference>
<dbReference type="Gene3D" id="2.60.200.40">
    <property type="match status" value="1"/>
</dbReference>
<dbReference type="InterPro" id="IPR001206">
    <property type="entry name" value="Diacylglycerol_kinase_cat_dom"/>
</dbReference>
<evidence type="ECO:0000313" key="3">
    <source>
        <dbReference type="Proteomes" id="UP000271624"/>
    </source>
</evidence>
<dbReference type="RefSeq" id="WP_127084476.1">
    <property type="nucleotide sequence ID" value="NZ_RSCL01000017.1"/>
</dbReference>
<evidence type="ECO:0000313" key="2">
    <source>
        <dbReference type="EMBL" id="RUT02216.1"/>
    </source>
</evidence>
<gene>
    <name evidence="2" type="ORF">DSM106972_062910</name>
</gene>
<dbReference type="PROSITE" id="PS50146">
    <property type="entry name" value="DAGK"/>
    <property type="match status" value="1"/>
</dbReference>
<dbReference type="GO" id="GO:0019242">
    <property type="term" value="P:methylglyoxal biosynthetic process"/>
    <property type="evidence" value="ECO:0007669"/>
    <property type="project" value="InterPro"/>
</dbReference>
<dbReference type="OrthoDB" id="3171056at2"/>
<keyword evidence="3" id="KW-1185">Reference proteome</keyword>
<dbReference type="EMBL" id="RSCL01000017">
    <property type="protein sequence ID" value="RUT02216.1"/>
    <property type="molecule type" value="Genomic_DNA"/>
</dbReference>
<proteinExistence type="predicted"/>
<dbReference type="SUPFAM" id="SSF50978">
    <property type="entry name" value="WD40 repeat-like"/>
    <property type="match status" value="1"/>
</dbReference>
<dbReference type="InterPro" id="IPR036322">
    <property type="entry name" value="WD40_repeat_dom_sf"/>
</dbReference>
<dbReference type="SUPFAM" id="SSF111331">
    <property type="entry name" value="NAD kinase/diacylglycerol kinase-like"/>
    <property type="match status" value="1"/>
</dbReference>
<dbReference type="Proteomes" id="UP000271624">
    <property type="component" value="Unassembled WGS sequence"/>
</dbReference>
<dbReference type="PANTHER" id="PTHR30492">
    <property type="entry name" value="METHYLGLYOXAL SYNTHASE"/>
    <property type="match status" value="1"/>
</dbReference>
<dbReference type="Gene3D" id="3.40.50.10330">
    <property type="entry name" value="Probable inorganic polyphosphate/atp-NAD kinase, domain 1"/>
    <property type="match status" value="1"/>
</dbReference>
<dbReference type="InterPro" id="IPR004363">
    <property type="entry name" value="Methylgl_synth"/>
</dbReference>
<dbReference type="InterPro" id="IPR017438">
    <property type="entry name" value="ATP-NAD_kinase_N"/>
</dbReference>
<sequence>MNMYKHAHVIVNPKNDRYIIDRITYLIKKANLDWQVFTTTQQPNSAYILAKQAIALKVDAVIVYGGDGTIMECASATVNQIPLGILPGGTLNIVAHALNIPLNLEAAFALIYQGNNIIRYIDVGEISSHDITNKTFLVRASSGYEAASVANTSHEARKREGQDIAFARTYIWELLKNRFSNCQFKLTIDGKTIKVRAQECIIANSGILKREPNNIMALDNWSESSCDIEDGLLNIILLNIQGLNIKVVDQHVAKEIIINASPPQNVQCDGEFIGQTPLTVKVLANALSIISPANYTQKTNVTKSYKPRYTYQEVIRKRQFPKNFIYRQSNNNYITSLAYGNGKWTIIVSNNTDFCDQIYISSVEFPSYEIQKYWEQDFYITSLAYGNGKWVVIMSKQTIYSYQNYQTYIIDTYPRENLLQEQLKIGLSITAVAYGNGQWVIVISVGTGIANQTYFIKENFPALSLRESLVKNHRYITSLASDGQKLLIIASQDTNFSKQVYVTRTYFPKEAIQEYLMQSYFITDIIYRYGSWTVVLSALH</sequence>
<feature type="domain" description="DAGKc" evidence="1">
    <location>
        <begin position="2"/>
        <end position="130"/>
    </location>
</feature>
<dbReference type="Pfam" id="PF00781">
    <property type="entry name" value="DAGK_cat"/>
    <property type="match status" value="1"/>
</dbReference>
<reference evidence="2" key="1">
    <citation type="submission" date="2018-12" db="EMBL/GenBank/DDBJ databases">
        <authorList>
            <person name="Will S."/>
            <person name="Neumann-Schaal M."/>
            <person name="Henke P."/>
        </authorList>
    </citation>
    <scope>NUCLEOTIDE SEQUENCE</scope>
    <source>
        <strain evidence="2">PCC 7102</strain>
    </source>
</reference>
<comment type="caution">
    <text evidence="2">The sequence shown here is derived from an EMBL/GenBank/DDBJ whole genome shotgun (WGS) entry which is preliminary data.</text>
</comment>
<accession>A0A433V7W5</accession>
<dbReference type="AlphaFoldDB" id="A0A433V7W5"/>
<dbReference type="GO" id="GO:0008929">
    <property type="term" value="F:methylglyoxal synthase activity"/>
    <property type="evidence" value="ECO:0007669"/>
    <property type="project" value="InterPro"/>
</dbReference>
<organism evidence="2 3">
    <name type="scientific">Dulcicalothrix desertica PCC 7102</name>
    <dbReference type="NCBI Taxonomy" id="232991"/>
    <lineage>
        <taxon>Bacteria</taxon>
        <taxon>Bacillati</taxon>
        <taxon>Cyanobacteriota</taxon>
        <taxon>Cyanophyceae</taxon>
        <taxon>Nostocales</taxon>
        <taxon>Calotrichaceae</taxon>
        <taxon>Dulcicalothrix</taxon>
    </lineage>
</organism>